<evidence type="ECO:0000313" key="2">
    <source>
        <dbReference type="Proteomes" id="UP000009175"/>
    </source>
</evidence>
<sequence length="163" mass="18857">MIITDMENHSQQLWNIYQSASFLLTQHLSPHAHFAIITAYNPMGELLDACQNRLLDRQLLRDIEALGVPYRALIGTNEQLSHMEKSWAVFMEPDDSVRLAHKYRQNALYYVMRDELMLLPCRMDSEPKTLGSFRSRVRLVHELPELVPTDRAEGMPSLGSQFL</sequence>
<protein>
    <recommendedName>
        <fullName evidence="3">DUF3293 domain-containing protein</fullName>
    </recommendedName>
</protein>
<gene>
    <name evidence="1" type="ordered locus">Sama_0602</name>
</gene>
<dbReference type="HOGENOM" id="CLU_150686_0_0_6"/>
<dbReference type="Pfam" id="PF11697">
    <property type="entry name" value="DUF3293"/>
    <property type="match status" value="1"/>
</dbReference>
<dbReference type="InterPro" id="IPR021710">
    <property type="entry name" value="DUF3293"/>
</dbReference>
<reference evidence="1 2" key="1">
    <citation type="submission" date="2006-12" db="EMBL/GenBank/DDBJ databases">
        <title>Complete sequence of Shewanella amazonensis SB2B.</title>
        <authorList>
            <consortium name="US DOE Joint Genome Institute"/>
            <person name="Copeland A."/>
            <person name="Lucas S."/>
            <person name="Lapidus A."/>
            <person name="Barry K."/>
            <person name="Detter J.C."/>
            <person name="Glavina del Rio T."/>
            <person name="Hammon N."/>
            <person name="Israni S."/>
            <person name="Dalin E."/>
            <person name="Tice H."/>
            <person name="Pitluck S."/>
            <person name="Munk A.C."/>
            <person name="Brettin T."/>
            <person name="Bruce D."/>
            <person name="Han C."/>
            <person name="Tapia R."/>
            <person name="Gilna P."/>
            <person name="Schmutz J."/>
            <person name="Larimer F."/>
            <person name="Land M."/>
            <person name="Hauser L."/>
            <person name="Kyrpides N."/>
            <person name="Mikhailova N."/>
            <person name="Fredrickson J."/>
            <person name="Richardson P."/>
        </authorList>
    </citation>
    <scope>NUCLEOTIDE SEQUENCE [LARGE SCALE GENOMIC DNA]</scope>
    <source>
        <strain evidence="2">ATCC BAA-1098 / SB2B</strain>
    </source>
</reference>
<accession>A1S354</accession>
<keyword evidence="2" id="KW-1185">Reference proteome</keyword>
<dbReference type="Proteomes" id="UP000009175">
    <property type="component" value="Chromosome"/>
</dbReference>
<evidence type="ECO:0008006" key="3">
    <source>
        <dbReference type="Google" id="ProtNLM"/>
    </source>
</evidence>
<evidence type="ECO:0000313" key="1">
    <source>
        <dbReference type="EMBL" id="ABL98810.1"/>
    </source>
</evidence>
<dbReference type="RefSeq" id="WP_011758720.1">
    <property type="nucleotide sequence ID" value="NC_008700.1"/>
</dbReference>
<name>A1S354_SHEAM</name>
<dbReference type="EMBL" id="CP000507">
    <property type="protein sequence ID" value="ABL98810.1"/>
    <property type="molecule type" value="Genomic_DNA"/>
</dbReference>
<dbReference type="eggNOG" id="ENOG5033AYA">
    <property type="taxonomic scope" value="Bacteria"/>
</dbReference>
<organism evidence="1 2">
    <name type="scientific">Shewanella amazonensis (strain ATCC BAA-1098 / SB2B)</name>
    <dbReference type="NCBI Taxonomy" id="326297"/>
    <lineage>
        <taxon>Bacteria</taxon>
        <taxon>Pseudomonadati</taxon>
        <taxon>Pseudomonadota</taxon>
        <taxon>Gammaproteobacteria</taxon>
        <taxon>Alteromonadales</taxon>
        <taxon>Shewanellaceae</taxon>
        <taxon>Shewanella</taxon>
    </lineage>
</organism>
<dbReference type="KEGG" id="saz:Sama_0602"/>
<proteinExistence type="predicted"/>
<dbReference type="AlphaFoldDB" id="A1S354"/>